<evidence type="ECO:0000313" key="3">
    <source>
        <dbReference type="Proteomes" id="UP000474104"/>
    </source>
</evidence>
<organism evidence="2 3">
    <name type="scientific">Schaedlerella arabinosiphila</name>
    <dbReference type="NCBI Taxonomy" id="2044587"/>
    <lineage>
        <taxon>Bacteria</taxon>
        <taxon>Bacillati</taxon>
        <taxon>Bacillota</taxon>
        <taxon>Clostridia</taxon>
        <taxon>Lachnospirales</taxon>
        <taxon>Lachnospiraceae</taxon>
        <taxon>Schaedlerella</taxon>
    </lineage>
</organism>
<evidence type="ECO:0000313" key="2">
    <source>
        <dbReference type="EMBL" id="NDO69853.1"/>
    </source>
</evidence>
<name>A0A9X5C8Y6_9FIRM</name>
<dbReference type="AlphaFoldDB" id="A0A9X5C8Y6"/>
<feature type="region of interest" description="Disordered" evidence="1">
    <location>
        <begin position="80"/>
        <end position="114"/>
    </location>
</feature>
<sequence>MEEKTRNKESDINCGSISAEKLRADYKRKPQPMKPVTVRLDDFRKNLNQVVAGSELPPFLLEMVLGEMLSAMSRVAETEREQDREAWERACAEPEYEHNKESWRKDCKDGEVNG</sequence>
<reference evidence="2 3" key="1">
    <citation type="submission" date="2019-07" db="EMBL/GenBank/DDBJ databases">
        <title>Draft genome sequences of 15 bacterial species constituting the stable defined intestinal microbiota of the GM15 gnotobiotic mouse model.</title>
        <authorList>
            <person name="Elie C."/>
            <person name="Mathieu A."/>
            <person name="Saliou A."/>
            <person name="Darnaud M."/>
            <person name="Leulier F."/>
            <person name="Tamellini A."/>
        </authorList>
    </citation>
    <scope>NUCLEOTIDE SEQUENCE [LARGE SCALE GENOMIC DNA]</scope>
    <source>
        <strain evidence="3">ASF 502</strain>
    </source>
</reference>
<gene>
    <name evidence="2" type="ORF">FMM80_14700</name>
</gene>
<proteinExistence type="predicted"/>
<dbReference type="RefSeq" id="WP_004075945.1">
    <property type="nucleotide sequence ID" value="NZ_VIRB01000085.1"/>
</dbReference>
<evidence type="ECO:0000256" key="1">
    <source>
        <dbReference type="SAM" id="MobiDB-lite"/>
    </source>
</evidence>
<accession>A0A9X5C8Y6</accession>
<dbReference type="Proteomes" id="UP000474104">
    <property type="component" value="Unassembled WGS sequence"/>
</dbReference>
<dbReference type="OrthoDB" id="2071918at2"/>
<dbReference type="EMBL" id="VIRB01000085">
    <property type="protein sequence ID" value="NDO69853.1"/>
    <property type="molecule type" value="Genomic_DNA"/>
</dbReference>
<protein>
    <submittedName>
        <fullName evidence="2">Uncharacterized protein</fullName>
    </submittedName>
</protein>
<comment type="caution">
    <text evidence="2">The sequence shown here is derived from an EMBL/GenBank/DDBJ whole genome shotgun (WGS) entry which is preliminary data.</text>
</comment>